<dbReference type="Pfam" id="PF00135">
    <property type="entry name" value="COesterase"/>
    <property type="match status" value="1"/>
</dbReference>
<dbReference type="OMA" id="YICPGID"/>
<dbReference type="InterPro" id="IPR029058">
    <property type="entry name" value="AB_hydrolase_fold"/>
</dbReference>
<dbReference type="Gene3D" id="3.40.50.1820">
    <property type="entry name" value="alpha/beta hydrolase"/>
    <property type="match status" value="1"/>
</dbReference>
<dbReference type="AlphaFoldDB" id="M2NF03"/>
<dbReference type="OrthoDB" id="408631at2759"/>
<dbReference type="HOGENOM" id="CLU_006586_10_7_1"/>
<dbReference type="KEGG" id="bcom:BAUCODRAFT_147606"/>
<evidence type="ECO:0000256" key="4">
    <source>
        <dbReference type="SAM" id="MobiDB-lite"/>
    </source>
</evidence>
<comment type="similarity">
    <text evidence="1 3">Belongs to the type-B carboxylesterase/lipase family.</text>
</comment>
<evidence type="ECO:0000259" key="5">
    <source>
        <dbReference type="Pfam" id="PF00135"/>
    </source>
</evidence>
<accession>M2NF03</accession>
<dbReference type="InterPro" id="IPR019826">
    <property type="entry name" value="Carboxylesterase_B_AS"/>
</dbReference>
<dbReference type="GO" id="GO:0016787">
    <property type="term" value="F:hydrolase activity"/>
    <property type="evidence" value="ECO:0007669"/>
    <property type="project" value="UniProtKB-KW"/>
</dbReference>
<feature type="domain" description="Carboxylesterase type B" evidence="5">
    <location>
        <begin position="22"/>
        <end position="522"/>
    </location>
</feature>
<evidence type="ECO:0000313" key="6">
    <source>
        <dbReference type="EMBL" id="EMC97540.1"/>
    </source>
</evidence>
<organism evidence="6 7">
    <name type="scientific">Baudoinia panamericana (strain UAMH 10762)</name>
    <name type="common">Angels' share fungus</name>
    <name type="synonym">Baudoinia compniacensis (strain UAMH 10762)</name>
    <dbReference type="NCBI Taxonomy" id="717646"/>
    <lineage>
        <taxon>Eukaryota</taxon>
        <taxon>Fungi</taxon>
        <taxon>Dikarya</taxon>
        <taxon>Ascomycota</taxon>
        <taxon>Pezizomycotina</taxon>
        <taxon>Dothideomycetes</taxon>
        <taxon>Dothideomycetidae</taxon>
        <taxon>Mycosphaerellales</taxon>
        <taxon>Teratosphaeriaceae</taxon>
        <taxon>Baudoinia</taxon>
    </lineage>
</organism>
<name>M2NF03_BAUPA</name>
<keyword evidence="7" id="KW-1185">Reference proteome</keyword>
<dbReference type="EC" id="3.1.1.-" evidence="3"/>
<dbReference type="RefSeq" id="XP_007675869.1">
    <property type="nucleotide sequence ID" value="XM_007677679.1"/>
</dbReference>
<sequence>MLRRFLLAVILLCDLTVAVDPTVHLNYTSYKGAALSNGITQWLGVRYAAPPVGNLRFSAPQPPPAASGTQSAVAHGPTCLGTASGPPTKTMSEDCLFLDVYAPSNATQSSKLPVFFFVQGGGFNTNSNANYNGSGLITAAGKNIVVVNFNYRVGPYGFLAGQEILAGGSVNNGLKDQRLALHWIQQYIAQFGGDPGHVVLGGDSAGAQSVNLQVTAYGGRNDGLFHATAAESQSFSALRTVNESQFMYNNLVIRTGCTSSNDTLACLRALNATALQQQNYNTPFPGAQIAPLYMYGPTLDYDFITDYTYNAYAKGAFVHVPAIAGDDTNEGTIFAPKSTANISQSNEFIQAQFPAITLAQLRMLNTLYPVNGTPTFPDSGRYWRQTSDVYGEMRYICPGIFISGVYANMSLNQNWNYRWNVIDQPANASGNGVSHTIETNAIWGPTNTNGGAPDSYKAGGNNFPIVAVVQGYWTSFIRSYNPNTYRLAGTPTWEAWTTGNRYQRLMFQTNNTTMETVPSDQQARCIYLSSIGLSLEQ</sequence>
<keyword evidence="3" id="KW-0732">Signal</keyword>
<dbReference type="eggNOG" id="KOG4389">
    <property type="taxonomic scope" value="Eukaryota"/>
</dbReference>
<dbReference type="InterPro" id="IPR050309">
    <property type="entry name" value="Type-B_Carboxylest/Lipase"/>
</dbReference>
<gene>
    <name evidence="6" type="ORF">BAUCODRAFT_147606</name>
</gene>
<dbReference type="PROSITE" id="PS00122">
    <property type="entry name" value="CARBOXYLESTERASE_B_1"/>
    <property type="match status" value="1"/>
</dbReference>
<dbReference type="SUPFAM" id="SSF53474">
    <property type="entry name" value="alpha/beta-Hydrolases"/>
    <property type="match status" value="1"/>
</dbReference>
<keyword evidence="2 3" id="KW-0378">Hydrolase</keyword>
<feature type="chain" id="PRO_5005140104" description="Carboxylic ester hydrolase" evidence="3">
    <location>
        <begin position="19"/>
        <end position="537"/>
    </location>
</feature>
<reference evidence="6 7" key="1">
    <citation type="journal article" date="2012" name="PLoS Pathog.">
        <title>Diverse lifestyles and strategies of plant pathogenesis encoded in the genomes of eighteen Dothideomycetes fungi.</title>
        <authorList>
            <person name="Ohm R.A."/>
            <person name="Feau N."/>
            <person name="Henrissat B."/>
            <person name="Schoch C.L."/>
            <person name="Horwitz B.A."/>
            <person name="Barry K.W."/>
            <person name="Condon B.J."/>
            <person name="Copeland A.C."/>
            <person name="Dhillon B."/>
            <person name="Glaser F."/>
            <person name="Hesse C.N."/>
            <person name="Kosti I."/>
            <person name="LaButti K."/>
            <person name="Lindquist E.A."/>
            <person name="Lucas S."/>
            <person name="Salamov A.A."/>
            <person name="Bradshaw R.E."/>
            <person name="Ciuffetti L."/>
            <person name="Hamelin R.C."/>
            <person name="Kema G.H.J."/>
            <person name="Lawrence C."/>
            <person name="Scott J.A."/>
            <person name="Spatafora J.W."/>
            <person name="Turgeon B.G."/>
            <person name="de Wit P.J.G.M."/>
            <person name="Zhong S."/>
            <person name="Goodwin S.B."/>
            <person name="Grigoriev I.V."/>
        </authorList>
    </citation>
    <scope>NUCLEOTIDE SEQUENCE [LARGE SCALE GENOMIC DNA]</scope>
    <source>
        <strain evidence="6 7">UAMH 10762</strain>
    </source>
</reference>
<dbReference type="EMBL" id="KB445554">
    <property type="protein sequence ID" value="EMC97540.1"/>
    <property type="molecule type" value="Genomic_DNA"/>
</dbReference>
<evidence type="ECO:0000256" key="1">
    <source>
        <dbReference type="ARBA" id="ARBA00005964"/>
    </source>
</evidence>
<evidence type="ECO:0000256" key="3">
    <source>
        <dbReference type="RuleBase" id="RU361235"/>
    </source>
</evidence>
<dbReference type="PANTHER" id="PTHR11559">
    <property type="entry name" value="CARBOXYLESTERASE"/>
    <property type="match status" value="1"/>
</dbReference>
<dbReference type="ESTHER" id="bauco-m2nf03">
    <property type="family name" value="Fungal_carboxylesterase_lipase"/>
</dbReference>
<dbReference type="InterPro" id="IPR002018">
    <property type="entry name" value="CarbesteraseB"/>
</dbReference>
<dbReference type="InterPro" id="IPR019819">
    <property type="entry name" value="Carboxylesterase_B_CS"/>
</dbReference>
<dbReference type="FunFam" id="3.40.50.1820:FF:000316">
    <property type="entry name" value="Carboxylic ester hydrolase"/>
    <property type="match status" value="1"/>
</dbReference>
<evidence type="ECO:0000313" key="7">
    <source>
        <dbReference type="Proteomes" id="UP000011761"/>
    </source>
</evidence>
<evidence type="ECO:0000256" key="2">
    <source>
        <dbReference type="ARBA" id="ARBA00022801"/>
    </source>
</evidence>
<protein>
    <recommendedName>
        <fullName evidence="3">Carboxylic ester hydrolase</fullName>
        <ecNumber evidence="3">3.1.1.-</ecNumber>
    </recommendedName>
</protein>
<feature type="signal peptide" evidence="3">
    <location>
        <begin position="1"/>
        <end position="18"/>
    </location>
</feature>
<dbReference type="GeneID" id="19108780"/>
<dbReference type="Proteomes" id="UP000011761">
    <property type="component" value="Unassembled WGS sequence"/>
</dbReference>
<proteinExistence type="inferred from homology"/>
<feature type="region of interest" description="Disordered" evidence="4">
    <location>
        <begin position="59"/>
        <end position="79"/>
    </location>
</feature>
<dbReference type="PROSITE" id="PS00941">
    <property type="entry name" value="CARBOXYLESTERASE_B_2"/>
    <property type="match status" value="1"/>
</dbReference>